<protein>
    <submittedName>
        <fullName evidence="1">Uncharacterized protein</fullName>
    </submittedName>
</protein>
<gene>
    <name evidence="1" type="ORF">HHI36_007962</name>
</gene>
<comment type="caution">
    <text evidence="1">The sequence shown here is derived from an EMBL/GenBank/DDBJ whole genome shotgun (WGS) entry which is preliminary data.</text>
</comment>
<dbReference type="AlphaFoldDB" id="A0ABD2MR92"/>
<name>A0ABD2MR92_9CUCU</name>
<accession>A0ABD2MR92</accession>
<keyword evidence="2" id="KW-1185">Reference proteome</keyword>
<sequence>MEITYLKRMMENLEETASDKNVIIKLLNEDQNSQSKTGVVRKENTVAAVNKISPKASSQIESQKKVPVLKAKGHNMVDNIKSQILENKKNEYHYWEFWIIKYICKRCM</sequence>
<dbReference type="Proteomes" id="UP001516400">
    <property type="component" value="Unassembled WGS sequence"/>
</dbReference>
<organism evidence="1 2">
    <name type="scientific">Cryptolaemus montrouzieri</name>
    <dbReference type="NCBI Taxonomy" id="559131"/>
    <lineage>
        <taxon>Eukaryota</taxon>
        <taxon>Metazoa</taxon>
        <taxon>Ecdysozoa</taxon>
        <taxon>Arthropoda</taxon>
        <taxon>Hexapoda</taxon>
        <taxon>Insecta</taxon>
        <taxon>Pterygota</taxon>
        <taxon>Neoptera</taxon>
        <taxon>Endopterygota</taxon>
        <taxon>Coleoptera</taxon>
        <taxon>Polyphaga</taxon>
        <taxon>Cucujiformia</taxon>
        <taxon>Coccinelloidea</taxon>
        <taxon>Coccinellidae</taxon>
        <taxon>Scymninae</taxon>
        <taxon>Scymnini</taxon>
        <taxon>Cryptolaemus</taxon>
    </lineage>
</organism>
<reference evidence="1 2" key="1">
    <citation type="journal article" date="2021" name="BMC Biol.">
        <title>Horizontally acquired antibacterial genes associated with adaptive radiation of ladybird beetles.</title>
        <authorList>
            <person name="Li H.S."/>
            <person name="Tang X.F."/>
            <person name="Huang Y.H."/>
            <person name="Xu Z.Y."/>
            <person name="Chen M.L."/>
            <person name="Du X.Y."/>
            <person name="Qiu B.Y."/>
            <person name="Chen P.T."/>
            <person name="Zhang W."/>
            <person name="Slipinski A."/>
            <person name="Escalona H.E."/>
            <person name="Waterhouse R.M."/>
            <person name="Zwick A."/>
            <person name="Pang H."/>
        </authorList>
    </citation>
    <scope>NUCLEOTIDE SEQUENCE [LARGE SCALE GENOMIC DNA]</scope>
    <source>
        <strain evidence="1">SYSU2018</strain>
    </source>
</reference>
<evidence type="ECO:0000313" key="1">
    <source>
        <dbReference type="EMBL" id="KAL3268873.1"/>
    </source>
</evidence>
<evidence type="ECO:0000313" key="2">
    <source>
        <dbReference type="Proteomes" id="UP001516400"/>
    </source>
</evidence>
<proteinExistence type="predicted"/>
<dbReference type="EMBL" id="JABFTP020000021">
    <property type="protein sequence ID" value="KAL3268873.1"/>
    <property type="molecule type" value="Genomic_DNA"/>
</dbReference>